<dbReference type="PANTHER" id="PTHR46696:SF1">
    <property type="entry name" value="CYTOCHROME P450 YJIB-RELATED"/>
    <property type="match status" value="1"/>
</dbReference>
<dbReference type="GO" id="GO:0004497">
    <property type="term" value="F:monooxygenase activity"/>
    <property type="evidence" value="ECO:0007669"/>
    <property type="project" value="UniProtKB-KW"/>
</dbReference>
<dbReference type="Proteomes" id="UP000538666">
    <property type="component" value="Unassembled WGS sequence"/>
</dbReference>
<evidence type="ECO:0000256" key="2">
    <source>
        <dbReference type="RuleBase" id="RU000461"/>
    </source>
</evidence>
<keyword evidence="4" id="KW-1185">Reference proteome</keyword>
<dbReference type="GO" id="GO:0016705">
    <property type="term" value="F:oxidoreductase activity, acting on paired donors, with incorporation or reduction of molecular oxygen"/>
    <property type="evidence" value="ECO:0007669"/>
    <property type="project" value="InterPro"/>
</dbReference>
<evidence type="ECO:0000256" key="1">
    <source>
        <dbReference type="ARBA" id="ARBA00010617"/>
    </source>
</evidence>
<dbReference type="GO" id="GO:0020037">
    <property type="term" value="F:heme binding"/>
    <property type="evidence" value="ECO:0007669"/>
    <property type="project" value="InterPro"/>
</dbReference>
<keyword evidence="2" id="KW-0349">Heme</keyword>
<name>A0A841JQS9_9BACT</name>
<comment type="similarity">
    <text evidence="1 2">Belongs to the cytochrome P450 family.</text>
</comment>
<gene>
    <name evidence="3" type="ORF">HNQ77_001635</name>
</gene>
<reference evidence="3 4" key="1">
    <citation type="submission" date="2020-08" db="EMBL/GenBank/DDBJ databases">
        <title>Genomic Encyclopedia of Type Strains, Phase IV (KMG-IV): sequencing the most valuable type-strain genomes for metagenomic binning, comparative biology and taxonomic classification.</title>
        <authorList>
            <person name="Goeker M."/>
        </authorList>
    </citation>
    <scope>NUCLEOTIDE SEQUENCE [LARGE SCALE GENOMIC DNA]</scope>
    <source>
        <strain evidence="3 4">DSM 103733</strain>
    </source>
</reference>
<dbReference type="GO" id="GO:0005506">
    <property type="term" value="F:iron ion binding"/>
    <property type="evidence" value="ECO:0007669"/>
    <property type="project" value="InterPro"/>
</dbReference>
<dbReference type="PROSITE" id="PS00086">
    <property type="entry name" value="CYTOCHROME_P450"/>
    <property type="match status" value="1"/>
</dbReference>
<evidence type="ECO:0000313" key="3">
    <source>
        <dbReference type="EMBL" id="MBB6143686.1"/>
    </source>
</evidence>
<proteinExistence type="inferred from homology"/>
<dbReference type="OrthoDB" id="5522954at2"/>
<keyword evidence="2" id="KW-0560">Oxidoreductase</keyword>
<dbReference type="InterPro" id="IPR017972">
    <property type="entry name" value="Cyt_P450_CS"/>
</dbReference>
<keyword evidence="2" id="KW-0408">Iron</keyword>
<dbReference type="AlphaFoldDB" id="A0A841JQS9"/>
<dbReference type="InterPro" id="IPR001128">
    <property type="entry name" value="Cyt_P450"/>
</dbReference>
<keyword evidence="2" id="KW-0503">Monooxygenase</keyword>
<protein>
    <submittedName>
        <fullName evidence="3">Cytochrome P450</fullName>
    </submittedName>
</protein>
<keyword evidence="2" id="KW-0479">Metal-binding</keyword>
<comment type="caution">
    <text evidence="3">The sequence shown here is derived from an EMBL/GenBank/DDBJ whole genome shotgun (WGS) entry which is preliminary data.</text>
</comment>
<dbReference type="RefSeq" id="WP_050058714.1">
    <property type="nucleotide sequence ID" value="NZ_JACHEK010000003.1"/>
</dbReference>
<dbReference type="EMBL" id="JACHEK010000003">
    <property type="protein sequence ID" value="MBB6143686.1"/>
    <property type="molecule type" value="Genomic_DNA"/>
</dbReference>
<accession>A0A841JQS9</accession>
<dbReference type="SUPFAM" id="SSF48264">
    <property type="entry name" value="Cytochrome P450"/>
    <property type="match status" value="1"/>
</dbReference>
<dbReference type="Gene3D" id="1.10.630.10">
    <property type="entry name" value="Cytochrome P450"/>
    <property type="match status" value="1"/>
</dbReference>
<dbReference type="Pfam" id="PF00067">
    <property type="entry name" value="p450"/>
    <property type="match status" value="1"/>
</dbReference>
<evidence type="ECO:0000313" key="4">
    <source>
        <dbReference type="Proteomes" id="UP000538666"/>
    </source>
</evidence>
<organism evidence="3 4">
    <name type="scientific">Silvibacterium bohemicum</name>
    <dbReference type="NCBI Taxonomy" id="1577686"/>
    <lineage>
        <taxon>Bacteria</taxon>
        <taxon>Pseudomonadati</taxon>
        <taxon>Acidobacteriota</taxon>
        <taxon>Terriglobia</taxon>
        <taxon>Terriglobales</taxon>
        <taxon>Acidobacteriaceae</taxon>
        <taxon>Silvibacterium</taxon>
    </lineage>
</organism>
<dbReference type="InterPro" id="IPR036396">
    <property type="entry name" value="Cyt_P450_sf"/>
</dbReference>
<dbReference type="PANTHER" id="PTHR46696">
    <property type="entry name" value="P450, PUTATIVE (EUROFUNG)-RELATED"/>
    <property type="match status" value="1"/>
</dbReference>
<sequence length="416" mass="46472">MTIATNFDVLRPAAPPDNSLKGKLLQWGMNHMDGLFRVVRNVWPIPAFGDFALVTRASDVKEVLSLSEVIVNPYNEKLDVIMGGHPFFLGMSDTEEYTRDTTNMRMVVRRQDIEEVLTAATQSEAERLVVASGGCIDVVDMVRSVAFNVLCDYFGTPGPENADLRVWATRLFEFQFADQGNDPALRKEVDVFAPLLRQHIDDLLVEPRSQPVRDDVLGRCLLLQQAGAPGMDDASIRTNLVGFIVGGLPQPPMVAPQAIEQLLRRPEWLAQAQQAARANDDKRLAALVFEAMRFDPLTPGLFRTAAEDYKIAAGTLRAHSVRKGTRVLAATRSAMHDGRQVPKPEAFDPSRRPYEYMHFGYGLHTCFGIHINMALLPLMLKPLLQRQEMKRAIGSDGHLSKMGIFADRLEVTFKPY</sequence>